<evidence type="ECO:0008006" key="3">
    <source>
        <dbReference type="Google" id="ProtNLM"/>
    </source>
</evidence>
<sequence>TVLVVFALQAIFLKTVIALNALTFVAMPFAAKLFLGEDFTRRGIFASVVIVVGIVIFFSGG</sequence>
<keyword evidence="1" id="KW-0812">Transmembrane</keyword>
<feature type="transmembrane region" description="Helical" evidence="1">
    <location>
        <begin position="6"/>
        <end position="31"/>
    </location>
</feature>
<name>X0X337_9ZZZZ</name>
<dbReference type="EMBL" id="BARS01041328">
    <property type="protein sequence ID" value="GAG31033.1"/>
    <property type="molecule type" value="Genomic_DNA"/>
</dbReference>
<evidence type="ECO:0000313" key="2">
    <source>
        <dbReference type="EMBL" id="GAG31033.1"/>
    </source>
</evidence>
<accession>X0X337</accession>
<keyword evidence="1" id="KW-0472">Membrane</keyword>
<protein>
    <recommendedName>
        <fullName evidence="3">EamA domain-containing protein</fullName>
    </recommendedName>
</protein>
<proteinExistence type="predicted"/>
<keyword evidence="1" id="KW-1133">Transmembrane helix</keyword>
<dbReference type="SUPFAM" id="SSF103481">
    <property type="entry name" value="Multidrug resistance efflux transporter EmrE"/>
    <property type="match status" value="1"/>
</dbReference>
<dbReference type="Gene3D" id="1.10.3730.20">
    <property type="match status" value="1"/>
</dbReference>
<gene>
    <name evidence="2" type="ORF">S01H1_62873</name>
</gene>
<dbReference type="InterPro" id="IPR037185">
    <property type="entry name" value="EmrE-like"/>
</dbReference>
<evidence type="ECO:0000256" key="1">
    <source>
        <dbReference type="SAM" id="Phobius"/>
    </source>
</evidence>
<comment type="caution">
    <text evidence="2">The sequence shown here is derived from an EMBL/GenBank/DDBJ whole genome shotgun (WGS) entry which is preliminary data.</text>
</comment>
<feature type="transmembrane region" description="Helical" evidence="1">
    <location>
        <begin position="43"/>
        <end position="60"/>
    </location>
</feature>
<feature type="non-terminal residue" evidence="2">
    <location>
        <position position="1"/>
    </location>
</feature>
<organism evidence="2">
    <name type="scientific">marine sediment metagenome</name>
    <dbReference type="NCBI Taxonomy" id="412755"/>
    <lineage>
        <taxon>unclassified sequences</taxon>
        <taxon>metagenomes</taxon>
        <taxon>ecological metagenomes</taxon>
    </lineage>
</organism>
<dbReference type="AlphaFoldDB" id="X0X337"/>
<reference evidence="2" key="1">
    <citation type="journal article" date="2014" name="Front. Microbiol.">
        <title>High frequency of phylogenetically diverse reductive dehalogenase-homologous genes in deep subseafloor sedimentary metagenomes.</title>
        <authorList>
            <person name="Kawai M."/>
            <person name="Futagami T."/>
            <person name="Toyoda A."/>
            <person name="Takaki Y."/>
            <person name="Nishi S."/>
            <person name="Hori S."/>
            <person name="Arai W."/>
            <person name="Tsubouchi T."/>
            <person name="Morono Y."/>
            <person name="Uchiyama I."/>
            <person name="Ito T."/>
            <person name="Fujiyama A."/>
            <person name="Inagaki F."/>
            <person name="Takami H."/>
        </authorList>
    </citation>
    <scope>NUCLEOTIDE SEQUENCE</scope>
    <source>
        <strain evidence="2">Expedition CK06-06</strain>
    </source>
</reference>